<accession>A0A3N1D484</accession>
<evidence type="ECO:0000256" key="1">
    <source>
        <dbReference type="SAM" id="Phobius"/>
    </source>
</evidence>
<dbReference type="Proteomes" id="UP000272400">
    <property type="component" value="Unassembled WGS sequence"/>
</dbReference>
<evidence type="ECO:0000313" key="2">
    <source>
        <dbReference type="EMBL" id="ROO88309.1"/>
    </source>
</evidence>
<keyword evidence="1" id="KW-0812">Transmembrane</keyword>
<dbReference type="AlphaFoldDB" id="A0A3N1D484"/>
<feature type="transmembrane region" description="Helical" evidence="1">
    <location>
        <begin position="25"/>
        <end position="58"/>
    </location>
</feature>
<name>A0A3N1D484_9ACTN</name>
<proteinExistence type="predicted"/>
<protein>
    <submittedName>
        <fullName evidence="2">Uncharacterized protein</fullName>
    </submittedName>
</protein>
<sequence length="111" mass="12065">MRVRIPKSVDKAWDWAERRGKVLGAVLLLLVAGVGALWLPALGALAVGILVGALVALWRTRRTVASLRADNDQLLRENGAMRHALAALEHGVRRQGSVETQVLPFIPAEED</sequence>
<evidence type="ECO:0000313" key="3">
    <source>
        <dbReference type="Proteomes" id="UP000272400"/>
    </source>
</evidence>
<keyword evidence="1" id="KW-0472">Membrane</keyword>
<reference evidence="2 3" key="1">
    <citation type="submission" date="2018-11" db="EMBL/GenBank/DDBJ databases">
        <title>Sequencing the genomes of 1000 actinobacteria strains.</title>
        <authorList>
            <person name="Klenk H.-P."/>
        </authorList>
    </citation>
    <scope>NUCLEOTIDE SEQUENCE [LARGE SCALE GENOMIC DNA]</scope>
    <source>
        <strain evidence="2 3">DSM 44254</strain>
    </source>
</reference>
<organism evidence="2 3">
    <name type="scientific">Actinocorallia herbida</name>
    <dbReference type="NCBI Taxonomy" id="58109"/>
    <lineage>
        <taxon>Bacteria</taxon>
        <taxon>Bacillati</taxon>
        <taxon>Actinomycetota</taxon>
        <taxon>Actinomycetes</taxon>
        <taxon>Streptosporangiales</taxon>
        <taxon>Thermomonosporaceae</taxon>
        <taxon>Actinocorallia</taxon>
    </lineage>
</organism>
<keyword evidence="1" id="KW-1133">Transmembrane helix</keyword>
<dbReference type="EMBL" id="RJKE01000001">
    <property type="protein sequence ID" value="ROO88309.1"/>
    <property type="molecule type" value="Genomic_DNA"/>
</dbReference>
<gene>
    <name evidence="2" type="ORF">EDD29_5972</name>
</gene>
<comment type="caution">
    <text evidence="2">The sequence shown here is derived from an EMBL/GenBank/DDBJ whole genome shotgun (WGS) entry which is preliminary data.</text>
</comment>
<keyword evidence="3" id="KW-1185">Reference proteome</keyword>